<dbReference type="Proteomes" id="UP000036403">
    <property type="component" value="Unassembled WGS sequence"/>
</dbReference>
<evidence type="ECO:0000256" key="1">
    <source>
        <dbReference type="SAM" id="MobiDB-lite"/>
    </source>
</evidence>
<evidence type="ECO:0000313" key="3">
    <source>
        <dbReference type="Proteomes" id="UP000036403"/>
    </source>
</evidence>
<reference evidence="2 3" key="1">
    <citation type="submission" date="2015-04" db="EMBL/GenBank/DDBJ databases">
        <title>Lasius niger genome sequencing.</title>
        <authorList>
            <person name="Konorov E.A."/>
            <person name="Nikitin M.A."/>
            <person name="Kirill M.V."/>
            <person name="Chang P."/>
        </authorList>
    </citation>
    <scope>NUCLEOTIDE SEQUENCE [LARGE SCALE GENOMIC DNA]</scope>
    <source>
        <tissue evidence="2">Whole</tissue>
    </source>
</reference>
<gene>
    <name evidence="2" type="ORF">RF55_25234</name>
</gene>
<keyword evidence="3" id="KW-1185">Reference proteome</keyword>
<name>A0A0J7JU22_LASNI</name>
<accession>A0A0J7JU22</accession>
<organism evidence="2 3">
    <name type="scientific">Lasius niger</name>
    <name type="common">Black garden ant</name>
    <dbReference type="NCBI Taxonomy" id="67767"/>
    <lineage>
        <taxon>Eukaryota</taxon>
        <taxon>Metazoa</taxon>
        <taxon>Ecdysozoa</taxon>
        <taxon>Arthropoda</taxon>
        <taxon>Hexapoda</taxon>
        <taxon>Insecta</taxon>
        <taxon>Pterygota</taxon>
        <taxon>Neoptera</taxon>
        <taxon>Endopterygota</taxon>
        <taxon>Hymenoptera</taxon>
        <taxon>Apocrita</taxon>
        <taxon>Aculeata</taxon>
        <taxon>Formicoidea</taxon>
        <taxon>Formicidae</taxon>
        <taxon>Formicinae</taxon>
        <taxon>Lasius</taxon>
        <taxon>Lasius</taxon>
    </lineage>
</organism>
<evidence type="ECO:0000313" key="2">
    <source>
        <dbReference type="EMBL" id="KMQ81778.1"/>
    </source>
</evidence>
<sequence length="100" mass="11474">MGEVDHQIRRRQCAPPLRRPFDQHQGRRLGQRLQSQPFQLARIGDPIQIQMPSATPSGQRIRLHQTIRRTLDRPAYPQGPQQCAGKTAFARAKLAVQIHH</sequence>
<dbReference type="PaxDb" id="67767-A0A0J7JU22"/>
<dbReference type="EMBL" id="LBMM01031761">
    <property type="protein sequence ID" value="KMQ81778.1"/>
    <property type="molecule type" value="Genomic_DNA"/>
</dbReference>
<comment type="caution">
    <text evidence="2">The sequence shown here is derived from an EMBL/GenBank/DDBJ whole genome shotgun (WGS) entry which is preliminary data.</text>
</comment>
<feature type="region of interest" description="Disordered" evidence="1">
    <location>
        <begin position="1"/>
        <end position="30"/>
    </location>
</feature>
<proteinExistence type="predicted"/>
<dbReference type="AlphaFoldDB" id="A0A0J7JU22"/>
<protein>
    <submittedName>
        <fullName evidence="2">Uncharacterized protein</fullName>
    </submittedName>
</protein>